<evidence type="ECO:0000256" key="2">
    <source>
        <dbReference type="ARBA" id="ARBA00022723"/>
    </source>
</evidence>
<dbReference type="Proteomes" id="UP001438707">
    <property type="component" value="Unassembled WGS sequence"/>
</dbReference>
<gene>
    <name evidence="7" type="ORF">WJX74_008427</name>
</gene>
<dbReference type="Pfam" id="PF04828">
    <property type="entry name" value="GFA"/>
    <property type="match status" value="1"/>
</dbReference>
<keyword evidence="4" id="KW-0456">Lyase</keyword>
<dbReference type="InterPro" id="IPR006913">
    <property type="entry name" value="CENP-V/GFA"/>
</dbReference>
<keyword evidence="8" id="KW-1185">Reference proteome</keyword>
<evidence type="ECO:0000259" key="6">
    <source>
        <dbReference type="PROSITE" id="PS51891"/>
    </source>
</evidence>
<comment type="similarity">
    <text evidence="1">Belongs to the Gfa family.</text>
</comment>
<evidence type="ECO:0000313" key="7">
    <source>
        <dbReference type="EMBL" id="KAK9835809.1"/>
    </source>
</evidence>
<evidence type="ECO:0000256" key="4">
    <source>
        <dbReference type="ARBA" id="ARBA00023239"/>
    </source>
</evidence>
<feature type="region of interest" description="Disordered" evidence="5">
    <location>
        <begin position="1"/>
        <end position="29"/>
    </location>
</feature>
<proteinExistence type="inferred from homology"/>
<feature type="compositionally biased region" description="Basic and acidic residues" evidence="5">
    <location>
        <begin position="165"/>
        <end position="180"/>
    </location>
</feature>
<dbReference type="Gene3D" id="3.90.1590.10">
    <property type="entry name" value="glutathione-dependent formaldehyde- activating enzyme (gfa)"/>
    <property type="match status" value="1"/>
</dbReference>
<evidence type="ECO:0000256" key="5">
    <source>
        <dbReference type="SAM" id="MobiDB-lite"/>
    </source>
</evidence>
<evidence type="ECO:0000256" key="1">
    <source>
        <dbReference type="ARBA" id="ARBA00005495"/>
    </source>
</evidence>
<evidence type="ECO:0000256" key="3">
    <source>
        <dbReference type="ARBA" id="ARBA00022833"/>
    </source>
</evidence>
<dbReference type="PROSITE" id="PS51891">
    <property type="entry name" value="CENP_V_GFA"/>
    <property type="match status" value="1"/>
</dbReference>
<name>A0AAW1RQ62_9CHLO</name>
<evidence type="ECO:0000313" key="8">
    <source>
        <dbReference type="Proteomes" id="UP001438707"/>
    </source>
</evidence>
<sequence length="268" mass="29699">MFSSARSRSDQTAEEETKTRPPYVEAPDAKQSFQPKYKGACYCGQVEIAANSDPVDVRVCHCRGCQRTHGASYQWSAFFHKHQVLFTKGHDHLEFYNTETRAPQHKLPVKILCKSCHAPLCDEGRRMMLIFPPVFDWKDGKMPDSFKPRCHIFYGTRTFDIEDGAPKFEGMKEKSDKLPEVEGDSDDDDASNSKQPEARSEGKQDGTTSNGDAKAKSTVTAQQDAHGARASQNGAAKQDASMSNGQSNGNAAPEDSIASDVKRQRRSS</sequence>
<organism evidence="7 8">
    <name type="scientific">Apatococcus lobatus</name>
    <dbReference type="NCBI Taxonomy" id="904363"/>
    <lineage>
        <taxon>Eukaryota</taxon>
        <taxon>Viridiplantae</taxon>
        <taxon>Chlorophyta</taxon>
        <taxon>core chlorophytes</taxon>
        <taxon>Trebouxiophyceae</taxon>
        <taxon>Chlorellales</taxon>
        <taxon>Chlorellaceae</taxon>
        <taxon>Apatococcus</taxon>
    </lineage>
</organism>
<dbReference type="AlphaFoldDB" id="A0AAW1RQ62"/>
<dbReference type="PANTHER" id="PTHR33337:SF40">
    <property type="entry name" value="CENP-V_GFA DOMAIN-CONTAINING PROTEIN-RELATED"/>
    <property type="match status" value="1"/>
</dbReference>
<feature type="compositionally biased region" description="Basic and acidic residues" evidence="5">
    <location>
        <begin position="7"/>
        <end position="19"/>
    </location>
</feature>
<protein>
    <recommendedName>
        <fullName evidence="6">CENP-V/GFA domain-containing protein</fullName>
    </recommendedName>
</protein>
<dbReference type="InterPro" id="IPR011057">
    <property type="entry name" value="Mss4-like_sf"/>
</dbReference>
<comment type="caution">
    <text evidence="7">The sequence shown here is derived from an EMBL/GenBank/DDBJ whole genome shotgun (WGS) entry which is preliminary data.</text>
</comment>
<accession>A0AAW1RQ62</accession>
<feature type="compositionally biased region" description="Polar residues" evidence="5">
    <location>
        <begin position="205"/>
        <end position="223"/>
    </location>
</feature>
<dbReference type="GO" id="GO:0046872">
    <property type="term" value="F:metal ion binding"/>
    <property type="evidence" value="ECO:0007669"/>
    <property type="project" value="UniProtKB-KW"/>
</dbReference>
<reference evidence="7 8" key="1">
    <citation type="journal article" date="2024" name="Nat. Commun.">
        <title>Phylogenomics reveals the evolutionary origins of lichenization in chlorophyte algae.</title>
        <authorList>
            <person name="Puginier C."/>
            <person name="Libourel C."/>
            <person name="Otte J."/>
            <person name="Skaloud P."/>
            <person name="Haon M."/>
            <person name="Grisel S."/>
            <person name="Petersen M."/>
            <person name="Berrin J.G."/>
            <person name="Delaux P.M."/>
            <person name="Dal Grande F."/>
            <person name="Keller J."/>
        </authorList>
    </citation>
    <scope>NUCLEOTIDE SEQUENCE [LARGE SCALE GENOMIC DNA]</scope>
    <source>
        <strain evidence="7 8">SAG 2145</strain>
    </source>
</reference>
<keyword evidence="2" id="KW-0479">Metal-binding</keyword>
<feature type="compositionally biased region" description="Polar residues" evidence="5">
    <location>
        <begin position="230"/>
        <end position="250"/>
    </location>
</feature>
<keyword evidence="3" id="KW-0862">Zinc</keyword>
<dbReference type="GO" id="GO:0016846">
    <property type="term" value="F:carbon-sulfur lyase activity"/>
    <property type="evidence" value="ECO:0007669"/>
    <property type="project" value="InterPro"/>
</dbReference>
<dbReference type="SUPFAM" id="SSF51316">
    <property type="entry name" value="Mss4-like"/>
    <property type="match status" value="1"/>
</dbReference>
<feature type="compositionally biased region" description="Acidic residues" evidence="5">
    <location>
        <begin position="181"/>
        <end position="190"/>
    </location>
</feature>
<feature type="region of interest" description="Disordered" evidence="5">
    <location>
        <begin position="165"/>
        <end position="268"/>
    </location>
</feature>
<dbReference type="EMBL" id="JALJOS010000008">
    <property type="protein sequence ID" value="KAK9835809.1"/>
    <property type="molecule type" value="Genomic_DNA"/>
</dbReference>
<dbReference type="PANTHER" id="PTHR33337">
    <property type="entry name" value="GFA DOMAIN-CONTAINING PROTEIN"/>
    <property type="match status" value="1"/>
</dbReference>
<feature type="domain" description="CENP-V/GFA" evidence="6">
    <location>
        <begin position="37"/>
        <end position="169"/>
    </location>
</feature>